<dbReference type="GO" id="GO:0019136">
    <property type="term" value="F:deoxynucleoside kinase activity"/>
    <property type="evidence" value="ECO:0007669"/>
    <property type="project" value="TreeGrafter"/>
</dbReference>
<sequence>PDLVVYLQASTDRLLKRIMKRGRHYEKNISREYLEALNTTYNDFFFHYSLAPVFIVNTDEIDFVESSEHLDDLIEKIIEPHTGISFYNPRGK</sequence>
<feature type="domain" description="Deoxynucleoside kinase" evidence="1">
    <location>
        <begin position="1"/>
        <end position="77"/>
    </location>
</feature>
<dbReference type="InterPro" id="IPR027417">
    <property type="entry name" value="P-loop_NTPase"/>
</dbReference>
<dbReference type="PANTHER" id="PTHR10513:SF35">
    <property type="entry name" value="DEOXYADENOSINE KINASE"/>
    <property type="match status" value="1"/>
</dbReference>
<gene>
    <name evidence="2" type="ORF">S12H4_12646</name>
</gene>
<protein>
    <recommendedName>
        <fullName evidence="1">Deoxynucleoside kinase domain-containing protein</fullName>
    </recommendedName>
</protein>
<organism evidence="2">
    <name type="scientific">marine sediment metagenome</name>
    <dbReference type="NCBI Taxonomy" id="412755"/>
    <lineage>
        <taxon>unclassified sequences</taxon>
        <taxon>metagenomes</taxon>
        <taxon>ecological metagenomes</taxon>
    </lineage>
</organism>
<proteinExistence type="predicted"/>
<dbReference type="EMBL" id="BARW01006044">
    <property type="protein sequence ID" value="GAI85667.1"/>
    <property type="molecule type" value="Genomic_DNA"/>
</dbReference>
<dbReference type="Gene3D" id="3.40.50.300">
    <property type="entry name" value="P-loop containing nucleotide triphosphate hydrolases"/>
    <property type="match status" value="1"/>
</dbReference>
<evidence type="ECO:0000313" key="2">
    <source>
        <dbReference type="EMBL" id="GAI85667.1"/>
    </source>
</evidence>
<dbReference type="GO" id="GO:0005737">
    <property type="term" value="C:cytoplasm"/>
    <property type="evidence" value="ECO:0007669"/>
    <property type="project" value="TreeGrafter"/>
</dbReference>
<dbReference type="InterPro" id="IPR050566">
    <property type="entry name" value="Deoxyribonucleoside_kinase"/>
</dbReference>
<dbReference type="SUPFAM" id="SSF52540">
    <property type="entry name" value="P-loop containing nucleoside triphosphate hydrolases"/>
    <property type="match status" value="1"/>
</dbReference>
<reference evidence="2" key="1">
    <citation type="journal article" date="2014" name="Front. Microbiol.">
        <title>High frequency of phylogenetically diverse reductive dehalogenase-homologous genes in deep subseafloor sedimentary metagenomes.</title>
        <authorList>
            <person name="Kawai M."/>
            <person name="Futagami T."/>
            <person name="Toyoda A."/>
            <person name="Takaki Y."/>
            <person name="Nishi S."/>
            <person name="Hori S."/>
            <person name="Arai W."/>
            <person name="Tsubouchi T."/>
            <person name="Morono Y."/>
            <person name="Uchiyama I."/>
            <person name="Ito T."/>
            <person name="Fujiyama A."/>
            <person name="Inagaki F."/>
            <person name="Takami H."/>
        </authorList>
    </citation>
    <scope>NUCLEOTIDE SEQUENCE</scope>
    <source>
        <strain evidence="2">Expedition CK06-06</strain>
    </source>
</reference>
<feature type="non-terminal residue" evidence="2">
    <location>
        <position position="1"/>
    </location>
</feature>
<name>X1RY12_9ZZZZ</name>
<comment type="caution">
    <text evidence="2">The sequence shown here is derived from an EMBL/GenBank/DDBJ whole genome shotgun (WGS) entry which is preliminary data.</text>
</comment>
<dbReference type="InterPro" id="IPR031314">
    <property type="entry name" value="DNK_dom"/>
</dbReference>
<accession>X1RY12</accession>
<dbReference type="AlphaFoldDB" id="X1RY12"/>
<dbReference type="Pfam" id="PF01712">
    <property type="entry name" value="dNK"/>
    <property type="match status" value="1"/>
</dbReference>
<dbReference type="PANTHER" id="PTHR10513">
    <property type="entry name" value="DEOXYNUCLEOSIDE KINASE"/>
    <property type="match status" value="1"/>
</dbReference>
<evidence type="ECO:0000259" key="1">
    <source>
        <dbReference type="Pfam" id="PF01712"/>
    </source>
</evidence>